<dbReference type="Pfam" id="PF00171">
    <property type="entry name" value="Aldedh"/>
    <property type="match status" value="1"/>
</dbReference>
<reference evidence="6 7" key="1">
    <citation type="submission" date="2019-06" db="EMBL/GenBank/DDBJ databases">
        <title>Whole genome shotgun sequence of Pseudonocardia hydrocarbonoxydans NBRC 14498.</title>
        <authorList>
            <person name="Hosoyama A."/>
            <person name="Uohara A."/>
            <person name="Ohji S."/>
            <person name="Ichikawa N."/>
        </authorList>
    </citation>
    <scope>NUCLEOTIDE SEQUENCE [LARGE SCALE GENOMIC DNA]</scope>
    <source>
        <strain evidence="6 7">NBRC 14498</strain>
    </source>
</reference>
<keyword evidence="7" id="KW-1185">Reference proteome</keyword>
<dbReference type="InterPro" id="IPR016161">
    <property type="entry name" value="Ald_DH/histidinol_DH"/>
</dbReference>
<evidence type="ECO:0000259" key="5">
    <source>
        <dbReference type="Pfam" id="PF00171"/>
    </source>
</evidence>
<dbReference type="AlphaFoldDB" id="A0A4Y3WTU3"/>
<evidence type="ECO:0000313" key="6">
    <source>
        <dbReference type="EMBL" id="GEC20766.1"/>
    </source>
</evidence>
<dbReference type="Gene3D" id="3.40.605.10">
    <property type="entry name" value="Aldehyde Dehydrogenase, Chain A, domain 1"/>
    <property type="match status" value="1"/>
</dbReference>
<dbReference type="PROSITE" id="PS00687">
    <property type="entry name" value="ALDEHYDE_DEHYDR_GLU"/>
    <property type="match status" value="1"/>
</dbReference>
<gene>
    <name evidence="6" type="ORF">PHY01_30490</name>
</gene>
<feature type="active site" evidence="3">
    <location>
        <position position="252"/>
    </location>
</feature>
<feature type="domain" description="Aldehyde dehydrogenase" evidence="5">
    <location>
        <begin position="18"/>
        <end position="475"/>
    </location>
</feature>
<dbReference type="SUPFAM" id="SSF53720">
    <property type="entry name" value="ALDH-like"/>
    <property type="match status" value="1"/>
</dbReference>
<proteinExistence type="inferred from homology"/>
<protein>
    <submittedName>
        <fullName evidence="6">Aldehyde dehydrogenase</fullName>
    </submittedName>
</protein>
<evidence type="ECO:0000256" key="1">
    <source>
        <dbReference type="ARBA" id="ARBA00009986"/>
    </source>
</evidence>
<name>A0A4Y3WTU3_9PSEU</name>
<dbReference type="InterPro" id="IPR016160">
    <property type="entry name" value="Ald_DH_CS_CYS"/>
</dbReference>
<dbReference type="PANTHER" id="PTHR11699">
    <property type="entry name" value="ALDEHYDE DEHYDROGENASE-RELATED"/>
    <property type="match status" value="1"/>
</dbReference>
<dbReference type="EMBL" id="BJNG01000024">
    <property type="protein sequence ID" value="GEC20766.1"/>
    <property type="molecule type" value="Genomic_DNA"/>
</dbReference>
<dbReference type="RefSeq" id="WP_218030173.1">
    <property type="nucleotide sequence ID" value="NZ_BAAARZ010000053.1"/>
</dbReference>
<dbReference type="GO" id="GO:0016620">
    <property type="term" value="F:oxidoreductase activity, acting on the aldehyde or oxo group of donors, NAD or NADP as acceptor"/>
    <property type="evidence" value="ECO:0007669"/>
    <property type="project" value="InterPro"/>
</dbReference>
<evidence type="ECO:0000256" key="4">
    <source>
        <dbReference type="RuleBase" id="RU003345"/>
    </source>
</evidence>
<dbReference type="InterPro" id="IPR016163">
    <property type="entry name" value="Ald_DH_C"/>
</dbReference>
<dbReference type="CDD" id="cd07114">
    <property type="entry name" value="ALDH_DhaS"/>
    <property type="match status" value="1"/>
</dbReference>
<comment type="similarity">
    <text evidence="1 4">Belongs to the aldehyde dehydrogenase family.</text>
</comment>
<organism evidence="6 7">
    <name type="scientific">Pseudonocardia hydrocarbonoxydans</name>
    <dbReference type="NCBI Taxonomy" id="76726"/>
    <lineage>
        <taxon>Bacteria</taxon>
        <taxon>Bacillati</taxon>
        <taxon>Actinomycetota</taxon>
        <taxon>Actinomycetes</taxon>
        <taxon>Pseudonocardiales</taxon>
        <taxon>Pseudonocardiaceae</taxon>
        <taxon>Pseudonocardia</taxon>
    </lineage>
</organism>
<evidence type="ECO:0000256" key="2">
    <source>
        <dbReference type="ARBA" id="ARBA00023002"/>
    </source>
</evidence>
<dbReference type="InterPro" id="IPR015590">
    <property type="entry name" value="Aldehyde_DH_dom"/>
</dbReference>
<evidence type="ECO:0000256" key="3">
    <source>
        <dbReference type="PROSITE-ProRule" id="PRU10007"/>
    </source>
</evidence>
<comment type="caution">
    <text evidence="6">The sequence shown here is derived from an EMBL/GenBank/DDBJ whole genome shotgun (WGS) entry which is preliminary data.</text>
</comment>
<dbReference type="Gene3D" id="3.40.309.10">
    <property type="entry name" value="Aldehyde Dehydrogenase, Chain A, domain 2"/>
    <property type="match status" value="1"/>
</dbReference>
<dbReference type="InterPro" id="IPR016162">
    <property type="entry name" value="Ald_DH_N"/>
</dbReference>
<evidence type="ECO:0000313" key="7">
    <source>
        <dbReference type="Proteomes" id="UP000320338"/>
    </source>
</evidence>
<dbReference type="FunFam" id="3.40.605.10:FF:000007">
    <property type="entry name" value="NAD/NADP-dependent betaine aldehyde dehydrogenase"/>
    <property type="match status" value="1"/>
</dbReference>
<dbReference type="Proteomes" id="UP000320338">
    <property type="component" value="Unassembled WGS sequence"/>
</dbReference>
<keyword evidence="2 4" id="KW-0560">Oxidoreductase</keyword>
<dbReference type="FunFam" id="3.40.309.10:FF:000012">
    <property type="entry name" value="Betaine aldehyde dehydrogenase"/>
    <property type="match status" value="1"/>
</dbReference>
<dbReference type="PROSITE" id="PS00070">
    <property type="entry name" value="ALDEHYDE_DEHYDR_CYS"/>
    <property type="match status" value="1"/>
</dbReference>
<dbReference type="InterPro" id="IPR029510">
    <property type="entry name" value="Ald_DH_CS_GLU"/>
</dbReference>
<sequence length="490" mass="51445">MTDLERFTMLVGGKGVEAASGRRFESQNPYTGQAWASIPDGGPEDVDAAVAAARAALDGEWGATTGFARAALLRRLGDLIGENAERLARLEVNDSGKLYREMIGQLNGLGGWYHYYAGLAMTLEGRQIPTPNPNYLVYTRREPVGVVAAITPWNSPLLLMTWKLAPALAAGCTIVVKPSEHAPASTLGFAELIEQAGFPPGVVNVVTGLSRETGAHLASHPGVDKVAFTGSTATGRAVAHAAAENLNKVTLELGGKSPQVVFADADLAAAANGLVAGVFAATGQTCMAGSRLIVHADVHDELVRLVAERASRIRLGDPNDPETEMGPVANAPQYEKVVGYLETARAEGATVAFGGSADEGLGGLFVKPTVLTVKPTDTVFREEVFGPVLSAVTFTDEDEAVKLANDTPYGLAGAVWTKDVHRAHRVAARIRAGTVWINAYRVVSPSVPFGGFGASGLGRENGVDSIAEYTENKSVWVELTGGTRDPFTLG</sequence>
<accession>A0A4Y3WTU3</accession>